<protein>
    <recommendedName>
        <fullName evidence="2">Lipoprotein</fullName>
    </recommendedName>
</protein>
<dbReference type="PROSITE" id="PS51257">
    <property type="entry name" value="PROKAR_LIPOPROTEIN"/>
    <property type="match status" value="1"/>
</dbReference>
<gene>
    <name evidence="1" type="ORF">DNU30_16295</name>
</gene>
<dbReference type="AlphaFoldDB" id="A0A3U9FF22"/>
<comment type="caution">
    <text evidence="1">The sequence shown here is derived from an EMBL/GenBank/DDBJ whole genome shotgun (WGS) entry which is preliminary data.</text>
</comment>
<accession>A0A3U9FF22</accession>
<proteinExistence type="predicted"/>
<evidence type="ECO:0008006" key="2">
    <source>
        <dbReference type="Google" id="ProtNLM"/>
    </source>
</evidence>
<sequence length="241" mass="26588">MSRIAITTIVFSFFLTSCSWDPNGAKAQEKWLSQKNEEKQAYDKQVEESQKSRLQTQREEKSQFEVSHPEVIVAGVGNELTSQGAESLRDAYNSIPFVTRYPGTTDPNKVYTYVGDYKLNLQLVNTSVLSQISDCKRISAYADVDINRTCFNQIGNDLSLFASVIKDKNITGIAKKAALRDSTYGTKIDFGHAARLAKMHATLCQKQGGKGFVKMSTVAVPCGSSGDVINYRSASKMGLIN</sequence>
<evidence type="ECO:0000313" key="1">
    <source>
        <dbReference type="EMBL" id="ECE6038993.1"/>
    </source>
</evidence>
<dbReference type="EMBL" id="AAIIMV010000023">
    <property type="protein sequence ID" value="ECE6038993.1"/>
    <property type="molecule type" value="Genomic_DNA"/>
</dbReference>
<reference evidence="1" key="1">
    <citation type="submission" date="2018-06" db="EMBL/GenBank/DDBJ databases">
        <authorList>
            <person name="Ashton P.M."/>
            <person name="Dallman T."/>
            <person name="Nair S."/>
            <person name="De Pinna E."/>
            <person name="Peters T."/>
            <person name="Grant K."/>
        </authorList>
    </citation>
    <scope>NUCLEOTIDE SEQUENCE</scope>
    <source>
        <strain evidence="1">127525</strain>
    </source>
</reference>
<name>A0A3U9FF22_SALET</name>
<organism evidence="1">
    <name type="scientific">Salmonella enterica I</name>
    <dbReference type="NCBI Taxonomy" id="59201"/>
    <lineage>
        <taxon>Bacteria</taxon>
        <taxon>Pseudomonadati</taxon>
        <taxon>Pseudomonadota</taxon>
        <taxon>Gammaproteobacteria</taxon>
        <taxon>Enterobacterales</taxon>
        <taxon>Enterobacteriaceae</taxon>
        <taxon>Salmonella</taxon>
    </lineage>
</organism>